<dbReference type="InterPro" id="IPR036322">
    <property type="entry name" value="WD40_repeat_dom_sf"/>
</dbReference>
<comment type="subcellular location">
    <subcellularLocation>
        <location evidence="1">Nucleus</location>
        <location evidence="1">Nuclear pore complex</location>
    </subcellularLocation>
</comment>
<dbReference type="GO" id="GO:1904263">
    <property type="term" value="P:positive regulation of TORC1 signaling"/>
    <property type="evidence" value="ECO:0007669"/>
    <property type="project" value="TreeGrafter"/>
</dbReference>
<organism evidence="13 14">
    <name type="scientific">Rhizodiscina lignyota</name>
    <dbReference type="NCBI Taxonomy" id="1504668"/>
    <lineage>
        <taxon>Eukaryota</taxon>
        <taxon>Fungi</taxon>
        <taxon>Dikarya</taxon>
        <taxon>Ascomycota</taxon>
        <taxon>Pezizomycotina</taxon>
        <taxon>Dothideomycetes</taxon>
        <taxon>Pleosporomycetidae</taxon>
        <taxon>Aulographales</taxon>
        <taxon>Rhizodiscinaceae</taxon>
        <taxon>Rhizodiscina</taxon>
    </lineage>
</organism>
<dbReference type="InterPro" id="IPR037363">
    <property type="entry name" value="Sec13/Seh1_fam"/>
</dbReference>
<dbReference type="EMBL" id="ML978126">
    <property type="protein sequence ID" value="KAF2098465.1"/>
    <property type="molecule type" value="Genomic_DNA"/>
</dbReference>
<feature type="region of interest" description="Disordered" evidence="12">
    <location>
        <begin position="368"/>
        <end position="416"/>
    </location>
</feature>
<evidence type="ECO:0000256" key="8">
    <source>
        <dbReference type="ARBA" id="ARBA00023010"/>
    </source>
</evidence>
<name>A0A9P4IBD4_9PEZI</name>
<evidence type="ECO:0000256" key="5">
    <source>
        <dbReference type="ARBA" id="ARBA00022737"/>
    </source>
</evidence>
<evidence type="ECO:0000256" key="1">
    <source>
        <dbReference type="ARBA" id="ARBA00004567"/>
    </source>
</evidence>
<dbReference type="PANTHER" id="PTHR11024">
    <property type="entry name" value="NUCLEAR PORE COMPLEX PROTEIN SEC13 / SEH1 FAMILY MEMBER"/>
    <property type="match status" value="1"/>
</dbReference>
<evidence type="ECO:0000313" key="13">
    <source>
        <dbReference type="EMBL" id="KAF2098465.1"/>
    </source>
</evidence>
<dbReference type="SUPFAM" id="SSF50978">
    <property type="entry name" value="WD40 repeat-like"/>
    <property type="match status" value="1"/>
</dbReference>
<dbReference type="PROSITE" id="PS50082">
    <property type="entry name" value="WD_REPEATS_2"/>
    <property type="match status" value="2"/>
</dbReference>
<dbReference type="SMART" id="SM00320">
    <property type="entry name" value="WD40"/>
    <property type="match status" value="5"/>
</dbReference>
<gene>
    <name evidence="13" type="ORF">NA57DRAFT_39562</name>
</gene>
<keyword evidence="5" id="KW-0677">Repeat</keyword>
<protein>
    <submittedName>
        <fullName evidence="13">WD40 repeat-like protein</fullName>
    </submittedName>
</protein>
<evidence type="ECO:0000256" key="12">
    <source>
        <dbReference type="SAM" id="MobiDB-lite"/>
    </source>
</evidence>
<feature type="region of interest" description="Disordered" evidence="12">
    <location>
        <begin position="1"/>
        <end position="77"/>
    </location>
</feature>
<dbReference type="Pfam" id="PF00400">
    <property type="entry name" value="WD40"/>
    <property type="match status" value="2"/>
</dbReference>
<keyword evidence="10" id="KW-0539">Nucleus</keyword>
<keyword evidence="8" id="KW-0811">Translocation</keyword>
<comment type="similarity">
    <text evidence="2">Belongs to the WD repeat SEC13 family.</text>
</comment>
<dbReference type="Proteomes" id="UP000799772">
    <property type="component" value="Unassembled WGS sequence"/>
</dbReference>
<evidence type="ECO:0000256" key="4">
    <source>
        <dbReference type="ARBA" id="ARBA00022574"/>
    </source>
</evidence>
<feature type="repeat" description="WD" evidence="11">
    <location>
        <begin position="115"/>
        <end position="156"/>
    </location>
</feature>
<dbReference type="GO" id="GO:0034198">
    <property type="term" value="P:cellular response to amino acid starvation"/>
    <property type="evidence" value="ECO:0007669"/>
    <property type="project" value="TreeGrafter"/>
</dbReference>
<dbReference type="PANTHER" id="PTHR11024:SF3">
    <property type="entry name" value="NUCLEOPORIN SEH1"/>
    <property type="match status" value="1"/>
</dbReference>
<dbReference type="PROSITE" id="PS50294">
    <property type="entry name" value="WD_REPEATS_REGION"/>
    <property type="match status" value="1"/>
</dbReference>
<comment type="caution">
    <text evidence="13">The sequence shown here is derived from an EMBL/GenBank/DDBJ whole genome shotgun (WGS) entry which is preliminary data.</text>
</comment>
<proteinExistence type="inferred from homology"/>
<feature type="compositionally biased region" description="Low complexity" evidence="12">
    <location>
        <begin position="368"/>
        <end position="387"/>
    </location>
</feature>
<evidence type="ECO:0000313" key="14">
    <source>
        <dbReference type="Proteomes" id="UP000799772"/>
    </source>
</evidence>
<dbReference type="Gene3D" id="2.130.10.10">
    <property type="entry name" value="YVTN repeat-like/Quinoprotein amine dehydrogenase"/>
    <property type="match status" value="1"/>
</dbReference>
<feature type="repeat" description="WD" evidence="11">
    <location>
        <begin position="434"/>
        <end position="466"/>
    </location>
</feature>
<keyword evidence="9" id="KW-0906">Nuclear pore complex</keyword>
<keyword evidence="7" id="KW-0653">Protein transport</keyword>
<dbReference type="AlphaFoldDB" id="A0A9P4IBD4"/>
<evidence type="ECO:0000256" key="7">
    <source>
        <dbReference type="ARBA" id="ARBA00022927"/>
    </source>
</evidence>
<evidence type="ECO:0000256" key="6">
    <source>
        <dbReference type="ARBA" id="ARBA00022816"/>
    </source>
</evidence>
<dbReference type="GO" id="GO:0035859">
    <property type="term" value="C:Seh1-associated complex"/>
    <property type="evidence" value="ECO:0007669"/>
    <property type="project" value="TreeGrafter"/>
</dbReference>
<accession>A0A9P4IBD4</accession>
<dbReference type="InterPro" id="IPR001680">
    <property type="entry name" value="WD40_rpt"/>
</dbReference>
<dbReference type="GO" id="GO:0031080">
    <property type="term" value="C:nuclear pore outer ring"/>
    <property type="evidence" value="ECO:0007669"/>
    <property type="project" value="TreeGrafter"/>
</dbReference>
<dbReference type="InterPro" id="IPR015943">
    <property type="entry name" value="WD40/YVTN_repeat-like_dom_sf"/>
</dbReference>
<evidence type="ECO:0000256" key="11">
    <source>
        <dbReference type="PROSITE-ProRule" id="PRU00221"/>
    </source>
</evidence>
<keyword evidence="4 11" id="KW-0853">WD repeat</keyword>
<evidence type="ECO:0000256" key="3">
    <source>
        <dbReference type="ARBA" id="ARBA00022448"/>
    </source>
</evidence>
<keyword evidence="6" id="KW-0509">mRNA transport</keyword>
<keyword evidence="14" id="KW-1185">Reference proteome</keyword>
<evidence type="ECO:0000256" key="10">
    <source>
        <dbReference type="ARBA" id="ARBA00023242"/>
    </source>
</evidence>
<evidence type="ECO:0000256" key="9">
    <source>
        <dbReference type="ARBA" id="ARBA00023132"/>
    </source>
</evidence>
<keyword evidence="3" id="KW-0813">Transport</keyword>
<sequence length="484" mass="52402">MQNNNNPRDPIQDLLDGATHRIQHPSFLHDISASRLPSQAATDSSSPCPEPPPRVRHHRGPEVEIEDPPDPARNDSAYNAPAAALQHSLEHAVEQLGLGVASTTVAGPGSFQTFDHGHSDLVLAVDFDFYGTRMVTASSDQRLRVWDRKEQEWVITDAWRAHDAEIVDVKFNGPFTTPTFASIAEDSRLKVWTEDVLQVPNSSHRFRCIYTFRSETGVPFCSLDFKSLMTETYLATITRDGYLAVYHPVDFDELSTEWGRMEAMHVCVTPSRAEETGFRVSWHGENMPCWTAVDAGLDRHALSLAVAAMDVVKIYRTDKDKKFYLAAELTGARNIIRDLGWANGAMRGYDLIAAASKDGVVRIYEVSTPKPGSGSAAASSATTATPGQQARGTASVSLDAAGAAGEAPSNGGTVPAANPQAGIVKHVVKLVGEVGKEHGGVWRLAWSFSGDLLVTTGDDGSIRAWKRSVGGAWLEAAQVDVEGN</sequence>
<dbReference type="GO" id="GO:0051028">
    <property type="term" value="P:mRNA transport"/>
    <property type="evidence" value="ECO:0007669"/>
    <property type="project" value="UniProtKB-KW"/>
</dbReference>
<evidence type="ECO:0000256" key="2">
    <source>
        <dbReference type="ARBA" id="ARBA00010102"/>
    </source>
</evidence>
<feature type="compositionally biased region" description="Polar residues" evidence="12">
    <location>
        <begin position="35"/>
        <end position="47"/>
    </location>
</feature>
<dbReference type="OrthoDB" id="5566198at2759"/>
<reference evidence="13" key="1">
    <citation type="journal article" date="2020" name="Stud. Mycol.">
        <title>101 Dothideomycetes genomes: a test case for predicting lifestyles and emergence of pathogens.</title>
        <authorList>
            <person name="Haridas S."/>
            <person name="Albert R."/>
            <person name="Binder M."/>
            <person name="Bloem J."/>
            <person name="Labutti K."/>
            <person name="Salamov A."/>
            <person name="Andreopoulos B."/>
            <person name="Baker S."/>
            <person name="Barry K."/>
            <person name="Bills G."/>
            <person name="Bluhm B."/>
            <person name="Cannon C."/>
            <person name="Castanera R."/>
            <person name="Culley D."/>
            <person name="Daum C."/>
            <person name="Ezra D."/>
            <person name="Gonzalez J."/>
            <person name="Henrissat B."/>
            <person name="Kuo A."/>
            <person name="Liang C."/>
            <person name="Lipzen A."/>
            <person name="Lutzoni F."/>
            <person name="Magnuson J."/>
            <person name="Mondo S."/>
            <person name="Nolan M."/>
            <person name="Ohm R."/>
            <person name="Pangilinan J."/>
            <person name="Park H.-J."/>
            <person name="Ramirez L."/>
            <person name="Alfaro M."/>
            <person name="Sun H."/>
            <person name="Tritt A."/>
            <person name="Yoshinaga Y."/>
            <person name="Zwiers L.-H."/>
            <person name="Turgeon B."/>
            <person name="Goodwin S."/>
            <person name="Spatafora J."/>
            <person name="Crous P."/>
            <person name="Grigoriev I."/>
        </authorList>
    </citation>
    <scope>NUCLEOTIDE SEQUENCE</scope>
    <source>
        <strain evidence="13">CBS 133067</strain>
    </source>
</reference>
<dbReference type="GO" id="GO:0015031">
    <property type="term" value="P:protein transport"/>
    <property type="evidence" value="ECO:0007669"/>
    <property type="project" value="UniProtKB-KW"/>
</dbReference>
<dbReference type="GO" id="GO:0005198">
    <property type="term" value="F:structural molecule activity"/>
    <property type="evidence" value="ECO:0007669"/>
    <property type="project" value="InterPro"/>
</dbReference>